<evidence type="ECO:0000259" key="1">
    <source>
        <dbReference type="PROSITE" id="PS51186"/>
    </source>
</evidence>
<proteinExistence type="predicted"/>
<dbReference type="SUPFAM" id="SSF55729">
    <property type="entry name" value="Acyl-CoA N-acyltransferases (Nat)"/>
    <property type="match status" value="1"/>
</dbReference>
<gene>
    <name evidence="2" type="ORF">PS854_05139</name>
</gene>
<evidence type="ECO:0000313" key="2">
    <source>
        <dbReference type="EMBL" id="VVP47349.1"/>
    </source>
</evidence>
<dbReference type="GO" id="GO:0016747">
    <property type="term" value="F:acyltransferase activity, transferring groups other than amino-acyl groups"/>
    <property type="evidence" value="ECO:0007669"/>
    <property type="project" value="InterPro"/>
</dbReference>
<dbReference type="Gene3D" id="3.40.630.30">
    <property type="match status" value="1"/>
</dbReference>
<accession>A0A5E7PDF7</accession>
<name>A0A5E7PDF7_PSEFL</name>
<dbReference type="InterPro" id="IPR000182">
    <property type="entry name" value="GNAT_dom"/>
</dbReference>
<dbReference type="CDD" id="cd04301">
    <property type="entry name" value="NAT_SF"/>
    <property type="match status" value="1"/>
</dbReference>
<dbReference type="RefSeq" id="WP_150735907.1">
    <property type="nucleotide sequence ID" value="NZ_CABVIF010000014.1"/>
</dbReference>
<dbReference type="Pfam" id="PF13673">
    <property type="entry name" value="Acetyltransf_10"/>
    <property type="match status" value="1"/>
</dbReference>
<dbReference type="PROSITE" id="PS51186">
    <property type="entry name" value="GNAT"/>
    <property type="match status" value="1"/>
</dbReference>
<sequence length="154" mass="17376">MLAIISKATADFEIIESDLHFKKIAASLADVSAYYPEFKSWLYFTFRAGIYVGERKILVAHSDGDIAGLALLKNSISEKKICTFYVLPEYRDDGVGRSLMHKSLQTLGHNDIGISVSEERHSELSPLLRSCGFSLDSVLPGRYRNEKSEFFYQL</sequence>
<dbReference type="InterPro" id="IPR016181">
    <property type="entry name" value="Acyl_CoA_acyltransferase"/>
</dbReference>
<reference evidence="2 3" key="1">
    <citation type="submission" date="2019-09" db="EMBL/GenBank/DDBJ databases">
        <authorList>
            <person name="Chandra G."/>
            <person name="Truman W A."/>
        </authorList>
    </citation>
    <scope>NUCLEOTIDE SEQUENCE [LARGE SCALE GENOMIC DNA]</scope>
    <source>
        <strain evidence="2">PS854</strain>
    </source>
</reference>
<evidence type="ECO:0000313" key="3">
    <source>
        <dbReference type="Proteomes" id="UP000327111"/>
    </source>
</evidence>
<dbReference type="AlphaFoldDB" id="A0A5E7PDF7"/>
<protein>
    <recommendedName>
        <fullName evidence="1">N-acetyltransferase domain-containing protein</fullName>
    </recommendedName>
</protein>
<organism evidence="2 3">
    <name type="scientific">Pseudomonas fluorescens</name>
    <dbReference type="NCBI Taxonomy" id="294"/>
    <lineage>
        <taxon>Bacteria</taxon>
        <taxon>Pseudomonadati</taxon>
        <taxon>Pseudomonadota</taxon>
        <taxon>Gammaproteobacteria</taxon>
        <taxon>Pseudomonadales</taxon>
        <taxon>Pseudomonadaceae</taxon>
        <taxon>Pseudomonas</taxon>
    </lineage>
</organism>
<dbReference type="Proteomes" id="UP000327111">
    <property type="component" value="Unassembled WGS sequence"/>
</dbReference>
<feature type="domain" description="N-acetyltransferase" evidence="1">
    <location>
        <begin position="19"/>
        <end position="154"/>
    </location>
</feature>
<dbReference type="EMBL" id="CABVIF010000014">
    <property type="protein sequence ID" value="VVP47349.1"/>
    <property type="molecule type" value="Genomic_DNA"/>
</dbReference>